<evidence type="ECO:0000256" key="1">
    <source>
        <dbReference type="SAM" id="MobiDB-lite"/>
    </source>
</evidence>
<evidence type="ECO:0000313" key="2">
    <source>
        <dbReference type="EMBL" id="RDX85325.1"/>
    </source>
</evidence>
<feature type="non-terminal residue" evidence="2">
    <location>
        <position position="1"/>
    </location>
</feature>
<gene>
    <name evidence="2" type="ORF">CR513_33507</name>
</gene>
<dbReference type="AlphaFoldDB" id="A0A371G427"/>
<feature type="region of interest" description="Disordered" evidence="1">
    <location>
        <begin position="41"/>
        <end position="61"/>
    </location>
</feature>
<accession>A0A371G427</accession>
<reference evidence="2" key="1">
    <citation type="submission" date="2018-05" db="EMBL/GenBank/DDBJ databases">
        <title>Draft genome of Mucuna pruriens seed.</title>
        <authorList>
            <person name="Nnadi N.E."/>
            <person name="Vos R."/>
            <person name="Hasami M.H."/>
            <person name="Devisetty U.K."/>
            <person name="Aguiy J.C."/>
        </authorList>
    </citation>
    <scope>NUCLEOTIDE SEQUENCE [LARGE SCALE GENOMIC DNA]</scope>
    <source>
        <strain evidence="2">JCA_2017</strain>
    </source>
</reference>
<dbReference type="EMBL" id="QJKJ01006823">
    <property type="protein sequence ID" value="RDX85325.1"/>
    <property type="molecule type" value="Genomic_DNA"/>
</dbReference>
<organism evidence="2 3">
    <name type="scientific">Mucuna pruriens</name>
    <name type="common">Velvet bean</name>
    <name type="synonym">Dolichos pruriens</name>
    <dbReference type="NCBI Taxonomy" id="157652"/>
    <lineage>
        <taxon>Eukaryota</taxon>
        <taxon>Viridiplantae</taxon>
        <taxon>Streptophyta</taxon>
        <taxon>Embryophyta</taxon>
        <taxon>Tracheophyta</taxon>
        <taxon>Spermatophyta</taxon>
        <taxon>Magnoliopsida</taxon>
        <taxon>eudicotyledons</taxon>
        <taxon>Gunneridae</taxon>
        <taxon>Pentapetalae</taxon>
        <taxon>rosids</taxon>
        <taxon>fabids</taxon>
        <taxon>Fabales</taxon>
        <taxon>Fabaceae</taxon>
        <taxon>Papilionoideae</taxon>
        <taxon>50 kb inversion clade</taxon>
        <taxon>NPAAA clade</taxon>
        <taxon>indigoferoid/millettioid clade</taxon>
        <taxon>Phaseoleae</taxon>
        <taxon>Mucuna</taxon>
    </lineage>
</organism>
<comment type="caution">
    <text evidence="2">The sequence shown here is derived from an EMBL/GenBank/DDBJ whole genome shotgun (WGS) entry which is preliminary data.</text>
</comment>
<feature type="compositionally biased region" description="Basic and acidic residues" evidence="1">
    <location>
        <begin position="52"/>
        <end position="61"/>
    </location>
</feature>
<name>A0A371G427_MUCPR</name>
<proteinExistence type="predicted"/>
<dbReference type="Proteomes" id="UP000257109">
    <property type="component" value="Unassembled WGS sequence"/>
</dbReference>
<sequence length="85" mass="9731">MAYDQVDKERKLQLQELEELHPEKRVQSQPESALAQFHIETHSRSNTTAGRGGEHLAERNRSIEKSTLRVIAGIPDQQRPTQTEV</sequence>
<keyword evidence="3" id="KW-1185">Reference proteome</keyword>
<evidence type="ECO:0000313" key="3">
    <source>
        <dbReference type="Proteomes" id="UP000257109"/>
    </source>
</evidence>
<protein>
    <submittedName>
        <fullName evidence="2">Uncharacterized protein</fullName>
    </submittedName>
</protein>